<protein>
    <submittedName>
        <fullName evidence="3">5353_t:CDS:1</fullName>
    </submittedName>
</protein>
<evidence type="ECO:0000256" key="1">
    <source>
        <dbReference type="SAM" id="MobiDB-lite"/>
    </source>
</evidence>
<evidence type="ECO:0000256" key="2">
    <source>
        <dbReference type="SAM" id="Phobius"/>
    </source>
</evidence>
<dbReference type="Proteomes" id="UP000789375">
    <property type="component" value="Unassembled WGS sequence"/>
</dbReference>
<gene>
    <name evidence="3" type="ORF">FMOSSE_LOCUS2325</name>
</gene>
<dbReference type="AlphaFoldDB" id="A0A9N8VUH9"/>
<keyword evidence="4" id="KW-1185">Reference proteome</keyword>
<feature type="compositionally biased region" description="Polar residues" evidence="1">
    <location>
        <begin position="23"/>
        <end position="57"/>
    </location>
</feature>
<reference evidence="3" key="1">
    <citation type="submission" date="2021-06" db="EMBL/GenBank/DDBJ databases">
        <authorList>
            <person name="Kallberg Y."/>
            <person name="Tangrot J."/>
            <person name="Rosling A."/>
        </authorList>
    </citation>
    <scope>NUCLEOTIDE SEQUENCE</scope>
    <source>
        <strain evidence="3">87-6 pot B 2015</strain>
    </source>
</reference>
<feature type="region of interest" description="Disordered" evidence="1">
    <location>
        <begin position="164"/>
        <end position="187"/>
    </location>
</feature>
<name>A0A9N8VUH9_FUNMO</name>
<dbReference type="EMBL" id="CAJVPP010000300">
    <property type="protein sequence ID" value="CAG8467018.1"/>
    <property type="molecule type" value="Genomic_DNA"/>
</dbReference>
<organism evidence="3 4">
    <name type="scientific">Funneliformis mosseae</name>
    <name type="common">Endomycorrhizal fungus</name>
    <name type="synonym">Glomus mosseae</name>
    <dbReference type="NCBI Taxonomy" id="27381"/>
    <lineage>
        <taxon>Eukaryota</taxon>
        <taxon>Fungi</taxon>
        <taxon>Fungi incertae sedis</taxon>
        <taxon>Mucoromycota</taxon>
        <taxon>Glomeromycotina</taxon>
        <taxon>Glomeromycetes</taxon>
        <taxon>Glomerales</taxon>
        <taxon>Glomeraceae</taxon>
        <taxon>Funneliformis</taxon>
    </lineage>
</organism>
<proteinExistence type="predicted"/>
<keyword evidence="2" id="KW-0472">Membrane</keyword>
<evidence type="ECO:0000313" key="4">
    <source>
        <dbReference type="Proteomes" id="UP000789375"/>
    </source>
</evidence>
<sequence>MSDSTLSDVLPKAEPALPKIDEYTSSTPLPEVPTMSSTGGTPIQTSLPETTFSSNSPNSITSTFNSNTLIFILIPTIVLLAIGLTIGIICYKRLQKKQKKGTILQFEPMHPHVVVVDADGNSLGKRSNSTASTSNNSFISNLGGNKNPSRMIKVIAYDNDDHTKENASIKSNDSKRKTMYYEDYHRQ</sequence>
<evidence type="ECO:0000313" key="3">
    <source>
        <dbReference type="EMBL" id="CAG8467018.1"/>
    </source>
</evidence>
<comment type="caution">
    <text evidence="3">The sequence shown here is derived from an EMBL/GenBank/DDBJ whole genome shotgun (WGS) entry which is preliminary data.</text>
</comment>
<accession>A0A9N8VUH9</accession>
<feature type="region of interest" description="Disordered" evidence="1">
    <location>
        <begin position="20"/>
        <end position="57"/>
    </location>
</feature>
<keyword evidence="2" id="KW-1133">Transmembrane helix</keyword>
<feature type="transmembrane region" description="Helical" evidence="2">
    <location>
        <begin position="69"/>
        <end position="91"/>
    </location>
</feature>
<keyword evidence="2" id="KW-0812">Transmembrane</keyword>